<protein>
    <submittedName>
        <fullName evidence="8">Efflux RND transporter periplasmic adaptor subunit</fullName>
    </submittedName>
</protein>
<dbReference type="RefSeq" id="WP_380705150.1">
    <property type="nucleotide sequence ID" value="NZ_JBHSAP010000015.1"/>
</dbReference>
<proteinExistence type="inferred from homology"/>
<evidence type="ECO:0000256" key="2">
    <source>
        <dbReference type="ARBA" id="ARBA00009477"/>
    </source>
</evidence>
<dbReference type="InterPro" id="IPR058636">
    <property type="entry name" value="Beta-barrel_YknX"/>
</dbReference>
<comment type="subcellular location">
    <subcellularLocation>
        <location evidence="1">Cell envelope</location>
    </subcellularLocation>
</comment>
<dbReference type="NCBIfam" id="TIGR01730">
    <property type="entry name" value="RND_mfp"/>
    <property type="match status" value="1"/>
</dbReference>
<feature type="region of interest" description="Disordered" evidence="4">
    <location>
        <begin position="123"/>
        <end position="152"/>
    </location>
</feature>
<feature type="domain" description="YknX-like C-terminal permuted SH3-like" evidence="6">
    <location>
        <begin position="304"/>
        <end position="370"/>
    </location>
</feature>
<evidence type="ECO:0000256" key="3">
    <source>
        <dbReference type="ARBA" id="ARBA00023054"/>
    </source>
</evidence>
<dbReference type="Pfam" id="PF25984">
    <property type="entry name" value="BSH_YknX"/>
    <property type="match status" value="1"/>
</dbReference>
<dbReference type="Pfam" id="PF25990">
    <property type="entry name" value="Beta-barrel_YknX"/>
    <property type="match status" value="1"/>
</dbReference>
<dbReference type="Proteomes" id="UP001595843">
    <property type="component" value="Unassembled WGS sequence"/>
</dbReference>
<evidence type="ECO:0000259" key="5">
    <source>
        <dbReference type="Pfam" id="PF25984"/>
    </source>
</evidence>
<comment type="similarity">
    <text evidence="2">Belongs to the membrane fusion protein (MFP) (TC 8.A.1) family.</text>
</comment>
<dbReference type="InterPro" id="IPR058637">
    <property type="entry name" value="YknX-like_C"/>
</dbReference>
<evidence type="ECO:0000256" key="1">
    <source>
        <dbReference type="ARBA" id="ARBA00004196"/>
    </source>
</evidence>
<sequence>MKHKKIWIGTGIGLLVCGLVTASILQAQPGEKPFKTVTLEEKEFNESVLTSGHLESEEQQNVYMQPGGGEVERIFVKPGEKVKKGAPLVKFKSSGEVDIDQVKLEVERARVNLNQLNDQLREMQKGGSPAASPPAQNAEAGDGNPPPSSEKELRNQIHLANLEYKQAQEKLNQAQSQLADLTVRSEQVGTVIRVNSSQKTEEGAGPLITVANLKELKVSAEISEYDALKIKEDQRATVRSDALPDKEWSAQVTDVGLLPKEGKAGEGSQQVMYPVEISLNEKAPLKLGSRLMAEIILSAEKAPSLPSKAVIKGGKKDHVFVVKGKKAYKQSVKTGKSGNGHIEIVSGLKPGVKVIANPSADLKNGTEVTVQ</sequence>
<dbReference type="InterPro" id="IPR050465">
    <property type="entry name" value="UPF0194_transport"/>
</dbReference>
<dbReference type="Gene3D" id="2.40.30.170">
    <property type="match status" value="1"/>
</dbReference>
<name>A0ABV8JG41_9BACL</name>
<evidence type="ECO:0000259" key="6">
    <source>
        <dbReference type="Pfam" id="PF25989"/>
    </source>
</evidence>
<evidence type="ECO:0000259" key="7">
    <source>
        <dbReference type="Pfam" id="PF25990"/>
    </source>
</evidence>
<dbReference type="Gene3D" id="2.40.420.20">
    <property type="match status" value="1"/>
</dbReference>
<feature type="domain" description="YknX-like beta-barrel" evidence="7">
    <location>
        <begin position="216"/>
        <end position="295"/>
    </location>
</feature>
<organism evidence="8 9">
    <name type="scientific">Salinithrix halophila</name>
    <dbReference type="NCBI Taxonomy" id="1485204"/>
    <lineage>
        <taxon>Bacteria</taxon>
        <taxon>Bacillati</taxon>
        <taxon>Bacillota</taxon>
        <taxon>Bacilli</taxon>
        <taxon>Bacillales</taxon>
        <taxon>Thermoactinomycetaceae</taxon>
        <taxon>Salinithrix</taxon>
    </lineage>
</organism>
<dbReference type="InterPro" id="IPR058639">
    <property type="entry name" value="BSH_YknX-like"/>
</dbReference>
<keyword evidence="9" id="KW-1185">Reference proteome</keyword>
<keyword evidence="3" id="KW-0175">Coiled coil</keyword>
<dbReference type="Pfam" id="PF25989">
    <property type="entry name" value="YknX_C"/>
    <property type="match status" value="1"/>
</dbReference>
<evidence type="ECO:0000256" key="4">
    <source>
        <dbReference type="SAM" id="MobiDB-lite"/>
    </source>
</evidence>
<feature type="domain" description="YknX-like barrel-sandwich hybrid" evidence="5">
    <location>
        <begin position="60"/>
        <end position="211"/>
    </location>
</feature>
<dbReference type="PANTHER" id="PTHR32347">
    <property type="entry name" value="EFFLUX SYSTEM COMPONENT YKNX-RELATED"/>
    <property type="match status" value="1"/>
</dbReference>
<dbReference type="InterPro" id="IPR006143">
    <property type="entry name" value="RND_pump_MFP"/>
</dbReference>
<gene>
    <name evidence="8" type="ORF">ACFOUO_11070</name>
</gene>
<evidence type="ECO:0000313" key="8">
    <source>
        <dbReference type="EMBL" id="MFC4077340.1"/>
    </source>
</evidence>
<dbReference type="PANTHER" id="PTHR32347:SF14">
    <property type="entry name" value="EFFLUX SYSTEM COMPONENT YKNX-RELATED"/>
    <property type="match status" value="1"/>
</dbReference>
<comment type="caution">
    <text evidence="8">The sequence shown here is derived from an EMBL/GenBank/DDBJ whole genome shotgun (WGS) entry which is preliminary data.</text>
</comment>
<accession>A0ABV8JG41</accession>
<reference evidence="9" key="1">
    <citation type="journal article" date="2019" name="Int. J. Syst. Evol. Microbiol.">
        <title>The Global Catalogue of Microorganisms (GCM) 10K type strain sequencing project: providing services to taxonomists for standard genome sequencing and annotation.</title>
        <authorList>
            <consortium name="The Broad Institute Genomics Platform"/>
            <consortium name="The Broad Institute Genome Sequencing Center for Infectious Disease"/>
            <person name="Wu L."/>
            <person name="Ma J."/>
        </authorList>
    </citation>
    <scope>NUCLEOTIDE SEQUENCE [LARGE SCALE GENOMIC DNA]</scope>
    <source>
        <strain evidence="9">IBRC-M 10813</strain>
    </source>
</reference>
<dbReference type="EMBL" id="JBHSAP010000015">
    <property type="protein sequence ID" value="MFC4077340.1"/>
    <property type="molecule type" value="Genomic_DNA"/>
</dbReference>
<evidence type="ECO:0000313" key="9">
    <source>
        <dbReference type="Proteomes" id="UP001595843"/>
    </source>
</evidence>